<feature type="region of interest" description="Disordered" evidence="1">
    <location>
        <begin position="90"/>
        <end position="128"/>
    </location>
</feature>
<dbReference type="GeneID" id="20672929"/>
<dbReference type="HOGENOM" id="CLU_1669596_0_0_1"/>
<reference evidence="2 3" key="1">
    <citation type="journal article" date="2012" name="New Phytol.">
        <title>Insight into trade-off between wood decay and parasitism from the genome of a fungal forest pathogen.</title>
        <authorList>
            <person name="Olson A."/>
            <person name="Aerts A."/>
            <person name="Asiegbu F."/>
            <person name="Belbahri L."/>
            <person name="Bouzid O."/>
            <person name="Broberg A."/>
            <person name="Canback B."/>
            <person name="Coutinho P.M."/>
            <person name="Cullen D."/>
            <person name="Dalman K."/>
            <person name="Deflorio G."/>
            <person name="van Diepen L.T."/>
            <person name="Dunand C."/>
            <person name="Duplessis S."/>
            <person name="Durling M."/>
            <person name="Gonthier P."/>
            <person name="Grimwood J."/>
            <person name="Fossdal C.G."/>
            <person name="Hansson D."/>
            <person name="Henrissat B."/>
            <person name="Hietala A."/>
            <person name="Himmelstrand K."/>
            <person name="Hoffmeister D."/>
            <person name="Hogberg N."/>
            <person name="James T.Y."/>
            <person name="Karlsson M."/>
            <person name="Kohler A."/>
            <person name="Kues U."/>
            <person name="Lee Y.H."/>
            <person name="Lin Y.C."/>
            <person name="Lind M."/>
            <person name="Lindquist E."/>
            <person name="Lombard V."/>
            <person name="Lucas S."/>
            <person name="Lunden K."/>
            <person name="Morin E."/>
            <person name="Murat C."/>
            <person name="Park J."/>
            <person name="Raffaello T."/>
            <person name="Rouze P."/>
            <person name="Salamov A."/>
            <person name="Schmutz J."/>
            <person name="Solheim H."/>
            <person name="Stahlberg J."/>
            <person name="Velez H."/>
            <person name="de Vries R.P."/>
            <person name="Wiebenga A."/>
            <person name="Woodward S."/>
            <person name="Yakovlev I."/>
            <person name="Garbelotto M."/>
            <person name="Martin F."/>
            <person name="Grigoriev I.V."/>
            <person name="Stenlid J."/>
        </authorList>
    </citation>
    <scope>NUCLEOTIDE SEQUENCE [LARGE SCALE GENOMIC DNA]</scope>
    <source>
        <strain evidence="2 3">TC 32-1</strain>
    </source>
</reference>
<name>W4JYK7_HETIT</name>
<dbReference type="AlphaFoldDB" id="W4JYK7"/>
<proteinExistence type="predicted"/>
<sequence>MSPNANVTAPAEAVTSIQASTVNDSSSGQDTQARKHMPVSGVFAAPVDGYTQILPRPQAALRQGQAGSDAFSLTTMTATPYVWPQGPFPYDYSQAPPPDIPSFSSAIPSPDISSSATSATSTPRLAQGLNLRSAEDLTAYLGRRDTRSDSITTPGKTL</sequence>
<organism evidence="2 3">
    <name type="scientific">Heterobasidion irregulare (strain TC 32-1)</name>
    <dbReference type="NCBI Taxonomy" id="747525"/>
    <lineage>
        <taxon>Eukaryota</taxon>
        <taxon>Fungi</taxon>
        <taxon>Dikarya</taxon>
        <taxon>Basidiomycota</taxon>
        <taxon>Agaricomycotina</taxon>
        <taxon>Agaricomycetes</taxon>
        <taxon>Russulales</taxon>
        <taxon>Bondarzewiaceae</taxon>
        <taxon>Heterobasidion</taxon>
        <taxon>Heterobasidion annosum species complex</taxon>
    </lineage>
</organism>
<evidence type="ECO:0000313" key="3">
    <source>
        <dbReference type="Proteomes" id="UP000030671"/>
    </source>
</evidence>
<feature type="compositionally biased region" description="Low complexity" evidence="1">
    <location>
        <begin position="101"/>
        <end position="123"/>
    </location>
</feature>
<protein>
    <submittedName>
        <fullName evidence="2">Uncharacterized protein</fullName>
    </submittedName>
</protein>
<evidence type="ECO:0000256" key="1">
    <source>
        <dbReference type="SAM" id="MobiDB-lite"/>
    </source>
</evidence>
<accession>W4JYK7</accession>
<feature type="region of interest" description="Disordered" evidence="1">
    <location>
        <begin position="1"/>
        <end position="40"/>
    </location>
</feature>
<dbReference type="KEGG" id="hir:HETIRDRAFT_411189"/>
<gene>
    <name evidence="2" type="ORF">HETIRDRAFT_411189</name>
</gene>
<keyword evidence="3" id="KW-1185">Reference proteome</keyword>
<dbReference type="Proteomes" id="UP000030671">
    <property type="component" value="Unassembled WGS sequence"/>
</dbReference>
<dbReference type="EMBL" id="KI925462">
    <property type="protein sequence ID" value="ETW77946.1"/>
    <property type="molecule type" value="Genomic_DNA"/>
</dbReference>
<feature type="compositionally biased region" description="Polar residues" evidence="1">
    <location>
        <begin position="15"/>
        <end position="31"/>
    </location>
</feature>
<dbReference type="RefSeq" id="XP_009549959.1">
    <property type="nucleotide sequence ID" value="XM_009551664.1"/>
</dbReference>
<evidence type="ECO:0000313" key="2">
    <source>
        <dbReference type="EMBL" id="ETW77946.1"/>
    </source>
</evidence>
<dbReference type="InParanoid" id="W4JYK7"/>